<dbReference type="InterPro" id="IPR025755">
    <property type="entry name" value="Ribos_uL4_C_dom"/>
</dbReference>
<evidence type="ECO:0000256" key="2">
    <source>
        <dbReference type="ARBA" id="ARBA00022980"/>
    </source>
</evidence>
<dbReference type="PROSITE" id="PS00939">
    <property type="entry name" value="RIBOSOMAL_L1E"/>
    <property type="match status" value="1"/>
</dbReference>
<feature type="region of interest" description="Disordered" evidence="4">
    <location>
        <begin position="1"/>
        <end position="26"/>
    </location>
</feature>
<dbReference type="OrthoDB" id="10259785at2759"/>
<dbReference type="GO" id="GO:1990904">
    <property type="term" value="C:ribonucleoprotein complex"/>
    <property type="evidence" value="ECO:0007669"/>
    <property type="project" value="UniProtKB-KW"/>
</dbReference>
<gene>
    <name evidence="6" type="ORF">SISNIDRAFT_455600</name>
</gene>
<dbReference type="AlphaFoldDB" id="A0A164TJK4"/>
<evidence type="ECO:0000256" key="3">
    <source>
        <dbReference type="ARBA" id="ARBA00023274"/>
    </source>
</evidence>
<dbReference type="Proteomes" id="UP000076722">
    <property type="component" value="Unassembled WGS sequence"/>
</dbReference>
<dbReference type="Gene3D" id="3.40.1370.10">
    <property type="match status" value="1"/>
</dbReference>
<dbReference type="SUPFAM" id="SSF52166">
    <property type="entry name" value="Ribosomal protein L4"/>
    <property type="match status" value="1"/>
</dbReference>
<dbReference type="InterPro" id="IPR013000">
    <property type="entry name" value="Ribosomal_uL4_euk/arc_CS"/>
</dbReference>
<evidence type="ECO:0000313" key="6">
    <source>
        <dbReference type="EMBL" id="KZS92421.1"/>
    </source>
</evidence>
<proteinExistence type="inferred from homology"/>
<feature type="domain" description="Large ribosomal subunit protein uL4 C-terminal" evidence="5">
    <location>
        <begin position="284"/>
        <end position="359"/>
    </location>
</feature>
<accession>A0A164TJK4</accession>
<organism evidence="6 7">
    <name type="scientific">Sistotremastrum niveocremeum HHB9708</name>
    <dbReference type="NCBI Taxonomy" id="1314777"/>
    <lineage>
        <taxon>Eukaryota</taxon>
        <taxon>Fungi</taxon>
        <taxon>Dikarya</taxon>
        <taxon>Basidiomycota</taxon>
        <taxon>Agaricomycotina</taxon>
        <taxon>Agaricomycetes</taxon>
        <taxon>Sistotremastrales</taxon>
        <taxon>Sistotremastraceae</taxon>
        <taxon>Sertulicium</taxon>
        <taxon>Sertulicium niveocremeum</taxon>
    </lineage>
</organism>
<dbReference type="STRING" id="1314777.A0A164TJK4"/>
<evidence type="ECO:0000256" key="1">
    <source>
        <dbReference type="ARBA" id="ARBA00010528"/>
    </source>
</evidence>
<comment type="similarity">
    <text evidence="1">Belongs to the universal ribosomal protein uL4 family.</text>
</comment>
<dbReference type="PANTHER" id="PTHR19431">
    <property type="entry name" value="60S RIBOSOMAL PROTEIN L4"/>
    <property type="match status" value="1"/>
</dbReference>
<dbReference type="FunFam" id="3.40.1370.10:FF:000002">
    <property type="entry name" value="60S ribosomal protein L4"/>
    <property type="match status" value="1"/>
</dbReference>
<dbReference type="GO" id="GO:0003735">
    <property type="term" value="F:structural constituent of ribosome"/>
    <property type="evidence" value="ECO:0007669"/>
    <property type="project" value="InterPro"/>
</dbReference>
<keyword evidence="2" id="KW-0689">Ribosomal protein</keyword>
<keyword evidence="3" id="KW-0687">Ribonucleoprotein</keyword>
<dbReference type="InterPro" id="IPR045240">
    <property type="entry name" value="Ribosomal_uL4_euk/arch"/>
</dbReference>
<dbReference type="Pfam" id="PF14374">
    <property type="entry name" value="Ribos_L4_asso_C"/>
    <property type="match status" value="1"/>
</dbReference>
<dbReference type="EMBL" id="KV419410">
    <property type="protein sequence ID" value="KZS92421.1"/>
    <property type="molecule type" value="Genomic_DNA"/>
</dbReference>
<dbReference type="GO" id="GO:0005840">
    <property type="term" value="C:ribosome"/>
    <property type="evidence" value="ECO:0007669"/>
    <property type="project" value="UniProtKB-KW"/>
</dbReference>
<protein>
    <recommendedName>
        <fullName evidence="5">Large ribosomal subunit protein uL4 C-terminal domain-containing protein</fullName>
    </recommendedName>
</protein>
<name>A0A164TJK4_9AGAM</name>
<evidence type="ECO:0000259" key="5">
    <source>
        <dbReference type="Pfam" id="PF14374"/>
    </source>
</evidence>
<dbReference type="InterPro" id="IPR023574">
    <property type="entry name" value="Ribosomal_uL4_dom_sf"/>
</dbReference>
<feature type="compositionally biased region" description="Basic residues" evidence="4">
    <location>
        <begin position="1"/>
        <end position="16"/>
    </location>
</feature>
<dbReference type="GO" id="GO:0006412">
    <property type="term" value="P:translation"/>
    <property type="evidence" value="ECO:0007669"/>
    <property type="project" value="InterPro"/>
</dbReference>
<reference evidence="6 7" key="1">
    <citation type="journal article" date="2016" name="Mol. Biol. Evol.">
        <title>Comparative Genomics of Early-Diverging Mushroom-Forming Fungi Provides Insights into the Origins of Lignocellulose Decay Capabilities.</title>
        <authorList>
            <person name="Nagy L.G."/>
            <person name="Riley R."/>
            <person name="Tritt A."/>
            <person name="Adam C."/>
            <person name="Daum C."/>
            <person name="Floudas D."/>
            <person name="Sun H."/>
            <person name="Yadav J.S."/>
            <person name="Pangilinan J."/>
            <person name="Larsson K.H."/>
            <person name="Matsuura K."/>
            <person name="Barry K."/>
            <person name="Labutti K."/>
            <person name="Kuo R."/>
            <person name="Ohm R.A."/>
            <person name="Bhattacharya S.S."/>
            <person name="Shirouzu T."/>
            <person name="Yoshinaga Y."/>
            <person name="Martin F.M."/>
            <person name="Grigoriev I.V."/>
            <person name="Hibbett D.S."/>
        </authorList>
    </citation>
    <scope>NUCLEOTIDE SEQUENCE [LARGE SCALE GENOMIC DNA]</scope>
    <source>
        <strain evidence="6 7">HHB9708</strain>
    </source>
</reference>
<keyword evidence="7" id="KW-1185">Reference proteome</keyword>
<sequence>MSHAHHSHHQRPHHRPTVNVYGSTGESSTTLTLPDVLVAPIRLDVVQQVHKSIAKNKRQAYSVSEKAGHQTSAESWGTGRAVARIPRVGGGGTHRSGQAAFGNMCRGGRMFAPTKTWRKWHVKVNQNQRRYAVVSALAASALPSLVLARGHRIEEIEEVPLVVANAAESFAKTKEAVALLKSVKAYRDVVKVSNSRKLRAGKGKLRNRRHRQRRGPLVVYNEDNGIVKAFRNLPGVELVNVRRLNLLQLAPGGHLGRFVIWTEGAFALLDEVYGTFDKPSTLKKDYYLPTPKLHNPDITRIINSSEIQAVVRAAGPKTQKRPWTQHKNPLVNKTALLRLNPYAKVLRKAELERQAKKGEKKTKGERVGEPFLKTLFAP</sequence>
<dbReference type="InterPro" id="IPR002136">
    <property type="entry name" value="Ribosomal_uL4"/>
</dbReference>
<evidence type="ECO:0000313" key="7">
    <source>
        <dbReference type="Proteomes" id="UP000076722"/>
    </source>
</evidence>
<dbReference type="Pfam" id="PF00573">
    <property type="entry name" value="Ribosomal_L4"/>
    <property type="match status" value="1"/>
</dbReference>
<evidence type="ECO:0000256" key="4">
    <source>
        <dbReference type="SAM" id="MobiDB-lite"/>
    </source>
</evidence>